<proteinExistence type="predicted"/>
<keyword evidence="4" id="KW-1185">Reference proteome</keyword>
<reference evidence="3" key="1">
    <citation type="journal article" date="2023" name="Science">
        <title>Genome structures resolve the early diversification of teleost fishes.</title>
        <authorList>
            <person name="Parey E."/>
            <person name="Louis A."/>
            <person name="Montfort J."/>
            <person name="Bouchez O."/>
            <person name="Roques C."/>
            <person name="Iampietro C."/>
            <person name="Lluch J."/>
            <person name="Castinel A."/>
            <person name="Donnadieu C."/>
            <person name="Desvignes T."/>
            <person name="Floi Bucao C."/>
            <person name="Jouanno E."/>
            <person name="Wen M."/>
            <person name="Mejri S."/>
            <person name="Dirks R."/>
            <person name="Jansen H."/>
            <person name="Henkel C."/>
            <person name="Chen W.J."/>
            <person name="Zahm M."/>
            <person name="Cabau C."/>
            <person name="Klopp C."/>
            <person name="Thompson A.W."/>
            <person name="Robinson-Rechavi M."/>
            <person name="Braasch I."/>
            <person name="Lecointre G."/>
            <person name="Bobe J."/>
            <person name="Postlethwait J.H."/>
            <person name="Berthelot C."/>
            <person name="Roest Crollius H."/>
            <person name="Guiguen Y."/>
        </authorList>
    </citation>
    <scope>NUCLEOTIDE SEQUENCE</scope>
    <source>
        <strain evidence="3">NC1722</strain>
    </source>
</reference>
<evidence type="ECO:0000256" key="1">
    <source>
        <dbReference type="SAM" id="MobiDB-lite"/>
    </source>
</evidence>
<name>A0AAD7R7H0_9TELE</name>
<dbReference type="EMBL" id="JAINUG010000472">
    <property type="protein sequence ID" value="KAJ8367502.1"/>
    <property type="molecule type" value="Genomic_DNA"/>
</dbReference>
<feature type="domain" description="SET" evidence="2">
    <location>
        <begin position="181"/>
        <end position="229"/>
    </location>
</feature>
<dbReference type="Pfam" id="PF21549">
    <property type="entry name" value="PRDM2_PR"/>
    <property type="match status" value="1"/>
</dbReference>
<dbReference type="AlphaFoldDB" id="A0AAD7R7H0"/>
<dbReference type="Gene3D" id="2.170.270.10">
    <property type="entry name" value="SET domain"/>
    <property type="match status" value="1"/>
</dbReference>
<feature type="compositionally biased region" description="Basic and acidic residues" evidence="1">
    <location>
        <begin position="68"/>
        <end position="93"/>
    </location>
</feature>
<dbReference type="InterPro" id="IPR046341">
    <property type="entry name" value="SET_dom_sf"/>
</dbReference>
<accession>A0AAD7R7H0</accession>
<dbReference type="InterPro" id="IPR001214">
    <property type="entry name" value="SET_dom"/>
</dbReference>
<feature type="compositionally biased region" description="Polar residues" evidence="1">
    <location>
        <begin position="41"/>
        <end position="66"/>
    </location>
</feature>
<sequence length="261" mass="28439">MLVRMSPAEDSDSEDEEWHPSMERRPPVSRNFNPLFRRASENQPPSGASENSAAGQGRSETVSLPETQRVKHAGDGSVEEGKPFLDSATEKQRGGSKPANRGLPKKELNTYTRGDNLRSRPSVHYTEEEEPRDEDYLYCEECDPFFTDECEVDGPPTFISDSPAPLGAPSRARLTLPLGLEVRVSGIPGAGLGVFNRDQRLPVGFPLGPYEGELTDEDEAIDSGYSWMAASCWCGTERSTPKTWASPSTICGATSALLKGA</sequence>
<organism evidence="3 4">
    <name type="scientific">Aldrovandia affinis</name>
    <dbReference type="NCBI Taxonomy" id="143900"/>
    <lineage>
        <taxon>Eukaryota</taxon>
        <taxon>Metazoa</taxon>
        <taxon>Chordata</taxon>
        <taxon>Craniata</taxon>
        <taxon>Vertebrata</taxon>
        <taxon>Euteleostomi</taxon>
        <taxon>Actinopterygii</taxon>
        <taxon>Neopterygii</taxon>
        <taxon>Teleostei</taxon>
        <taxon>Notacanthiformes</taxon>
        <taxon>Halosauridae</taxon>
        <taxon>Aldrovandia</taxon>
    </lineage>
</organism>
<evidence type="ECO:0000313" key="3">
    <source>
        <dbReference type="EMBL" id="KAJ8367502.1"/>
    </source>
</evidence>
<gene>
    <name evidence="3" type="ORF">AAFF_G00317250</name>
</gene>
<comment type="caution">
    <text evidence="3">The sequence shown here is derived from an EMBL/GenBank/DDBJ whole genome shotgun (WGS) entry which is preliminary data.</text>
</comment>
<evidence type="ECO:0000259" key="2">
    <source>
        <dbReference type="Pfam" id="PF21549"/>
    </source>
</evidence>
<dbReference type="Proteomes" id="UP001221898">
    <property type="component" value="Unassembled WGS sequence"/>
</dbReference>
<protein>
    <recommendedName>
        <fullName evidence="2">SET domain-containing protein</fullName>
    </recommendedName>
</protein>
<evidence type="ECO:0000313" key="4">
    <source>
        <dbReference type="Proteomes" id="UP001221898"/>
    </source>
</evidence>
<feature type="region of interest" description="Disordered" evidence="1">
    <location>
        <begin position="1"/>
        <end position="132"/>
    </location>
</feature>